<comment type="similarity">
    <text evidence="5">Belongs to the VAM6/VPS39 family.</text>
</comment>
<keyword evidence="4" id="KW-0458">Lysosome</keyword>
<evidence type="ECO:0000256" key="6">
    <source>
        <dbReference type="PROSITE-ProRule" id="PRU01006"/>
    </source>
</evidence>
<dbReference type="GO" id="GO:0005764">
    <property type="term" value="C:lysosome"/>
    <property type="evidence" value="ECO:0007669"/>
    <property type="project" value="UniProtKB-SubCell"/>
</dbReference>
<comment type="subcellular location">
    <subcellularLocation>
        <location evidence="1">Endomembrane system</location>
        <topology evidence="1">Peripheral membrane protein</topology>
    </subcellularLocation>
    <subcellularLocation>
        <location evidence="2">Lysosome</location>
    </subcellularLocation>
</comment>
<dbReference type="Pfam" id="PF23556">
    <property type="entry name" value="TPR_Vps41"/>
    <property type="match status" value="1"/>
</dbReference>
<dbReference type="GO" id="GO:0034058">
    <property type="term" value="P:endosomal vesicle fusion"/>
    <property type="evidence" value="ECO:0007669"/>
    <property type="project" value="TreeGrafter"/>
</dbReference>
<dbReference type="GO" id="GO:0006914">
    <property type="term" value="P:autophagy"/>
    <property type="evidence" value="ECO:0007669"/>
    <property type="project" value="TreeGrafter"/>
</dbReference>
<dbReference type="InterPro" id="IPR001180">
    <property type="entry name" value="CNH_dom"/>
</dbReference>
<organism evidence="8 9">
    <name type="scientific">Cephus cinctus</name>
    <name type="common">Wheat stem sawfly</name>
    <dbReference type="NCBI Taxonomy" id="211228"/>
    <lineage>
        <taxon>Eukaryota</taxon>
        <taxon>Metazoa</taxon>
        <taxon>Ecdysozoa</taxon>
        <taxon>Arthropoda</taxon>
        <taxon>Hexapoda</taxon>
        <taxon>Insecta</taxon>
        <taxon>Pterygota</taxon>
        <taxon>Neoptera</taxon>
        <taxon>Endopterygota</taxon>
        <taxon>Hymenoptera</taxon>
        <taxon>Cephoidea</taxon>
        <taxon>Cephidae</taxon>
        <taxon>Cephus</taxon>
    </lineage>
</organism>
<dbReference type="InterPro" id="IPR036322">
    <property type="entry name" value="WD40_repeat_dom_sf"/>
</dbReference>
<accession>A0AAJ7BTT7</accession>
<evidence type="ECO:0000256" key="2">
    <source>
        <dbReference type="ARBA" id="ARBA00004371"/>
    </source>
</evidence>
<dbReference type="PROSITE" id="PS50219">
    <property type="entry name" value="CNH"/>
    <property type="match status" value="1"/>
</dbReference>
<sequence length="890" mass="102383">MHDAYEAITILKLSVQIESMAAYDDNLLIGTREGHLLMYNVPPKLDDNHKLELLRYSKNFSKKRIVQVDVVPDYNLLILLTDSIVCVHDLSSPNIQQMCQLPKTRGATLFALDVQQTQSLTGEKNTVVRLCVAVKRKLQLYYWKGKENQFKDFCNELTVPDIPRELSWCGETLILGFRGLSYTLLDFDRTSTELFPTGKSPEPSITKLSDSSFALGKDSQSIIMNTKGELIQHNSIKWSDSPSAIAWDDPYLLGIVHDTLEVYTLEGCLQIQTIPDLNKARLIFRCKQGIVYIASMSQVWCIRAVDVAQQIRTILEQNQFQLALKLTSLSDITEEEKSKKIYNIQTLYAHHLFCNKKFQEAMEQFLKLGTDPYEVIRLFPDLVPQSTNANEINEPITGLPKLEDRDLENGLLALIEFLTEVRHKLMGDTKTKEKDKNGKIGERELVQGEKTKNMTAVATEQLLKIIDTTLLKCYLQTNDALVAPLLRLNHCHLPEAEKTLLKHQKYPELIILYQTKGQHKKALELLEKQARESDSSLRGTERTIQYLQHLGKDHIDLILKFAGWVLEQDPEQGLRIFMEDVQEVEHLQRPKILDYLLRCHKDLVITYLEHVVHLWEDTNPLFHNVLVHQYKEKCLTSMSADATPAEKQNAQHIRQKLQQFLEKSQYYTPETVLAHFPFDSLFEERAIILGRLGRHKQAISIYMNLLNDIPRAIQYCNNVYARFQNQTNADKVKQQHDGVDEVYVTLIQQLLKPDNEGVLMAGCSSKIQKTAQPDLETALELLEEHASKINPLKALEVLPDSVPIGRIRHFLEASLQNNLNEKRRTQVLKGLLYAEHLQVQERRMHYESQSVLMTEFNICPVCKKRFGNQSAFARYPNGDIVHYSCQDRRS</sequence>
<dbReference type="Pfam" id="PF10366">
    <property type="entry name" value="Vps39_1"/>
    <property type="match status" value="1"/>
</dbReference>
<evidence type="ECO:0000256" key="5">
    <source>
        <dbReference type="ARBA" id="ARBA00038201"/>
    </source>
</evidence>
<protein>
    <submittedName>
        <fullName evidence="9">Vam6/Vps39-like protein isoform X1</fullName>
    </submittedName>
</protein>
<dbReference type="Proteomes" id="UP000694920">
    <property type="component" value="Unplaced"/>
</dbReference>
<dbReference type="SMART" id="SM00036">
    <property type="entry name" value="CNH"/>
    <property type="match status" value="1"/>
</dbReference>
<dbReference type="KEGG" id="ccin:107267223"/>
<evidence type="ECO:0000313" key="8">
    <source>
        <dbReference type="Proteomes" id="UP000694920"/>
    </source>
</evidence>
<keyword evidence="3" id="KW-0472">Membrane</keyword>
<dbReference type="Pfam" id="PF00780">
    <property type="entry name" value="CNH"/>
    <property type="match status" value="1"/>
</dbReference>
<name>A0AAJ7BTT7_CEPCN</name>
<evidence type="ECO:0000256" key="4">
    <source>
        <dbReference type="ARBA" id="ARBA00023228"/>
    </source>
</evidence>
<evidence type="ECO:0000256" key="3">
    <source>
        <dbReference type="ARBA" id="ARBA00023136"/>
    </source>
</evidence>
<gene>
    <name evidence="9" type="primary">LOC107267223</name>
</gene>
<evidence type="ECO:0000313" key="9">
    <source>
        <dbReference type="RefSeq" id="XP_015594132.1"/>
    </source>
</evidence>
<evidence type="ECO:0000259" key="7">
    <source>
        <dbReference type="PROSITE" id="PS50219"/>
    </source>
</evidence>
<dbReference type="PANTHER" id="PTHR12894">
    <property type="entry name" value="CNH DOMAIN CONTAINING"/>
    <property type="match status" value="1"/>
</dbReference>
<evidence type="ECO:0000256" key="1">
    <source>
        <dbReference type="ARBA" id="ARBA00004184"/>
    </source>
</evidence>
<dbReference type="SUPFAM" id="SSF50978">
    <property type="entry name" value="WD40 repeat-like"/>
    <property type="match status" value="1"/>
</dbReference>
<dbReference type="InterPro" id="IPR019453">
    <property type="entry name" value="VPS39/TGFA1_Znf"/>
</dbReference>
<dbReference type="RefSeq" id="XP_015594132.1">
    <property type="nucleotide sequence ID" value="XM_015738646.2"/>
</dbReference>
<dbReference type="CTD" id="23339"/>
<reference evidence="9" key="1">
    <citation type="submission" date="2025-08" db="UniProtKB">
        <authorList>
            <consortium name="RefSeq"/>
        </authorList>
    </citation>
    <scope>IDENTIFICATION</scope>
</reference>
<proteinExistence type="inferred from homology"/>
<dbReference type="InterPro" id="IPR000547">
    <property type="entry name" value="Clathrin_H-chain/VPS_repeat"/>
</dbReference>
<dbReference type="AlphaFoldDB" id="A0AAJ7BTT7"/>
<feature type="domain" description="CNH" evidence="7">
    <location>
        <begin position="14"/>
        <end position="290"/>
    </location>
</feature>
<dbReference type="GO" id="GO:0012505">
    <property type="term" value="C:endomembrane system"/>
    <property type="evidence" value="ECO:0007669"/>
    <property type="project" value="UniProtKB-SubCell"/>
</dbReference>
<keyword evidence="8" id="KW-1185">Reference proteome</keyword>
<dbReference type="GeneID" id="107267223"/>
<feature type="repeat" description="CHCR" evidence="6">
    <location>
        <begin position="577"/>
        <end position="755"/>
    </location>
</feature>
<dbReference type="InterPro" id="IPR019452">
    <property type="entry name" value="VPS39/TGF_beta_rcpt-assoc_1"/>
</dbReference>
<dbReference type="GO" id="GO:0016020">
    <property type="term" value="C:membrane"/>
    <property type="evidence" value="ECO:0007669"/>
    <property type="project" value="TreeGrafter"/>
</dbReference>
<dbReference type="Pfam" id="PF10367">
    <property type="entry name" value="zf-Vps39_C"/>
    <property type="match status" value="1"/>
</dbReference>
<dbReference type="GO" id="GO:0006886">
    <property type="term" value="P:intracellular protein transport"/>
    <property type="evidence" value="ECO:0007669"/>
    <property type="project" value="UniProtKB-UniRule"/>
</dbReference>
<dbReference type="InterPro" id="IPR032914">
    <property type="entry name" value="Vam6/VPS39/TRAP1"/>
</dbReference>
<dbReference type="PANTHER" id="PTHR12894:SF49">
    <property type="entry name" value="VAM6_VPS39-LIKE PROTEIN"/>
    <property type="match status" value="1"/>
</dbReference>
<dbReference type="PROSITE" id="PS50236">
    <property type="entry name" value="CHCR"/>
    <property type="match status" value="1"/>
</dbReference>